<dbReference type="SUPFAM" id="SSF48452">
    <property type="entry name" value="TPR-like"/>
    <property type="match status" value="1"/>
</dbReference>
<protein>
    <submittedName>
        <fullName evidence="1">Uncharacterized protein</fullName>
    </submittedName>
</protein>
<evidence type="ECO:0000313" key="1">
    <source>
        <dbReference type="EMBL" id="SVD55080.1"/>
    </source>
</evidence>
<dbReference type="EMBL" id="UINC01157859">
    <property type="protein sequence ID" value="SVD55080.1"/>
    <property type="molecule type" value="Genomic_DNA"/>
</dbReference>
<dbReference type="Pfam" id="PF13424">
    <property type="entry name" value="TPR_12"/>
    <property type="match status" value="1"/>
</dbReference>
<dbReference type="SMART" id="SM00028">
    <property type="entry name" value="TPR"/>
    <property type="match status" value="2"/>
</dbReference>
<organism evidence="1">
    <name type="scientific">marine metagenome</name>
    <dbReference type="NCBI Taxonomy" id="408172"/>
    <lineage>
        <taxon>unclassified sequences</taxon>
        <taxon>metagenomes</taxon>
        <taxon>ecological metagenomes</taxon>
    </lineage>
</organism>
<dbReference type="InterPro" id="IPR011990">
    <property type="entry name" value="TPR-like_helical_dom_sf"/>
</dbReference>
<dbReference type="Gene3D" id="1.25.40.10">
    <property type="entry name" value="Tetratricopeptide repeat domain"/>
    <property type="match status" value="1"/>
</dbReference>
<proteinExistence type="predicted"/>
<accession>A0A382W9A5</accession>
<feature type="non-terminal residue" evidence="1">
    <location>
        <position position="96"/>
    </location>
</feature>
<dbReference type="AlphaFoldDB" id="A0A382W9A5"/>
<sequence>MTKTEEGRKYEKIALDCLKQNNLSEAESNFLQALKYMQESGDEEGQAYVMGNLGNLFFQSRRLDKAEEYYGMALTYMEKVNDIRGIESSLGNLGSV</sequence>
<name>A0A382W9A5_9ZZZZ</name>
<reference evidence="1" key="1">
    <citation type="submission" date="2018-05" db="EMBL/GenBank/DDBJ databases">
        <authorList>
            <person name="Lanie J.A."/>
            <person name="Ng W.-L."/>
            <person name="Kazmierczak K.M."/>
            <person name="Andrzejewski T.M."/>
            <person name="Davidsen T.M."/>
            <person name="Wayne K.J."/>
            <person name="Tettelin H."/>
            <person name="Glass J.I."/>
            <person name="Rusch D."/>
            <person name="Podicherti R."/>
            <person name="Tsui H.-C.T."/>
            <person name="Winkler M.E."/>
        </authorList>
    </citation>
    <scope>NUCLEOTIDE SEQUENCE</scope>
</reference>
<gene>
    <name evidence="1" type="ORF">METZ01_LOCUS407934</name>
</gene>
<dbReference type="InterPro" id="IPR019734">
    <property type="entry name" value="TPR_rpt"/>
</dbReference>